<dbReference type="EMBL" id="CAXHTB010000009">
    <property type="protein sequence ID" value="CAL0312424.1"/>
    <property type="molecule type" value="Genomic_DNA"/>
</dbReference>
<protein>
    <submittedName>
        <fullName evidence="1">Uncharacterized protein</fullName>
    </submittedName>
</protein>
<evidence type="ECO:0000313" key="2">
    <source>
        <dbReference type="Proteomes" id="UP001497480"/>
    </source>
</evidence>
<sequence>MEHIGPGPIIPSLLTLQDEHVSNNIWIGGEVTFRARYNLWQRWSQHLITTNIPGHATKIIRSMLDRMRIDQKHEFYGSNI</sequence>
<organism evidence="1 2">
    <name type="scientific">Lupinus luteus</name>
    <name type="common">European yellow lupine</name>
    <dbReference type="NCBI Taxonomy" id="3873"/>
    <lineage>
        <taxon>Eukaryota</taxon>
        <taxon>Viridiplantae</taxon>
        <taxon>Streptophyta</taxon>
        <taxon>Embryophyta</taxon>
        <taxon>Tracheophyta</taxon>
        <taxon>Spermatophyta</taxon>
        <taxon>Magnoliopsida</taxon>
        <taxon>eudicotyledons</taxon>
        <taxon>Gunneridae</taxon>
        <taxon>Pentapetalae</taxon>
        <taxon>rosids</taxon>
        <taxon>fabids</taxon>
        <taxon>Fabales</taxon>
        <taxon>Fabaceae</taxon>
        <taxon>Papilionoideae</taxon>
        <taxon>50 kb inversion clade</taxon>
        <taxon>genistoids sensu lato</taxon>
        <taxon>core genistoids</taxon>
        <taxon>Genisteae</taxon>
        <taxon>Lupinus</taxon>
    </lineage>
</organism>
<comment type="caution">
    <text evidence="1">The sequence shown here is derived from an EMBL/GenBank/DDBJ whole genome shotgun (WGS) entry which is preliminary data.</text>
</comment>
<dbReference type="AlphaFoldDB" id="A0AAV1WT04"/>
<keyword evidence="2" id="KW-1185">Reference proteome</keyword>
<evidence type="ECO:0000313" key="1">
    <source>
        <dbReference type="EMBL" id="CAL0312424.1"/>
    </source>
</evidence>
<name>A0AAV1WT04_LUPLU</name>
<accession>A0AAV1WT04</accession>
<dbReference type="Proteomes" id="UP001497480">
    <property type="component" value="Unassembled WGS sequence"/>
</dbReference>
<gene>
    <name evidence="1" type="ORF">LLUT_LOCUS13484</name>
</gene>
<proteinExistence type="predicted"/>
<reference evidence="1 2" key="1">
    <citation type="submission" date="2024-03" db="EMBL/GenBank/DDBJ databases">
        <authorList>
            <person name="Martinez-Hernandez J."/>
        </authorList>
    </citation>
    <scope>NUCLEOTIDE SEQUENCE [LARGE SCALE GENOMIC DNA]</scope>
</reference>